<gene>
    <name evidence="1" type="ORF">CYMTET_22567</name>
</gene>
<dbReference type="Proteomes" id="UP001190700">
    <property type="component" value="Unassembled WGS sequence"/>
</dbReference>
<evidence type="ECO:0000313" key="1">
    <source>
        <dbReference type="EMBL" id="KAK3268961.1"/>
    </source>
</evidence>
<reference evidence="1 2" key="1">
    <citation type="journal article" date="2015" name="Genome Biol. Evol.">
        <title>Comparative Genomics of a Bacterivorous Green Alga Reveals Evolutionary Causalities and Consequences of Phago-Mixotrophic Mode of Nutrition.</title>
        <authorList>
            <person name="Burns J.A."/>
            <person name="Paasch A."/>
            <person name="Narechania A."/>
            <person name="Kim E."/>
        </authorList>
    </citation>
    <scope>NUCLEOTIDE SEQUENCE [LARGE SCALE GENOMIC DNA]</scope>
    <source>
        <strain evidence="1 2">PLY_AMNH</strain>
    </source>
</reference>
<proteinExistence type="predicted"/>
<keyword evidence="2" id="KW-1185">Reference proteome</keyword>
<protein>
    <submittedName>
        <fullName evidence="1">Uncharacterized protein</fullName>
    </submittedName>
</protein>
<sequence length="108" mass="11950">MADDMLFHTKKGDVAVQHENFPYKKSGAAKGKGGHFHTCTVDRAGSLLSMWPSQHETNNSTPRGAMPELDHAHKVGSFNHEYQKSGAMRAKGETFTTGTKDHLWTLPK</sequence>
<organism evidence="1 2">
    <name type="scientific">Cymbomonas tetramitiformis</name>
    <dbReference type="NCBI Taxonomy" id="36881"/>
    <lineage>
        <taxon>Eukaryota</taxon>
        <taxon>Viridiplantae</taxon>
        <taxon>Chlorophyta</taxon>
        <taxon>Pyramimonadophyceae</taxon>
        <taxon>Pyramimonadales</taxon>
        <taxon>Pyramimonadaceae</taxon>
        <taxon>Cymbomonas</taxon>
    </lineage>
</organism>
<name>A0AAE0FZM5_9CHLO</name>
<evidence type="ECO:0000313" key="2">
    <source>
        <dbReference type="Proteomes" id="UP001190700"/>
    </source>
</evidence>
<dbReference type="AlphaFoldDB" id="A0AAE0FZM5"/>
<accession>A0AAE0FZM5</accession>
<comment type="caution">
    <text evidence="1">The sequence shown here is derived from an EMBL/GenBank/DDBJ whole genome shotgun (WGS) entry which is preliminary data.</text>
</comment>
<dbReference type="EMBL" id="LGRX02011447">
    <property type="protein sequence ID" value="KAK3268961.1"/>
    <property type="molecule type" value="Genomic_DNA"/>
</dbReference>